<reference evidence="2" key="1">
    <citation type="journal article" date="2019" name="bioRxiv">
        <title>The Genome of the Zebra Mussel, Dreissena polymorpha: A Resource for Invasive Species Research.</title>
        <authorList>
            <person name="McCartney M.A."/>
            <person name="Auch B."/>
            <person name="Kono T."/>
            <person name="Mallez S."/>
            <person name="Zhang Y."/>
            <person name="Obille A."/>
            <person name="Becker A."/>
            <person name="Abrahante J.E."/>
            <person name="Garbe J."/>
            <person name="Badalamenti J.P."/>
            <person name="Herman A."/>
            <person name="Mangelson H."/>
            <person name="Liachko I."/>
            <person name="Sullivan S."/>
            <person name="Sone E.D."/>
            <person name="Koren S."/>
            <person name="Silverstein K.A.T."/>
            <person name="Beckman K.B."/>
            <person name="Gohl D.M."/>
        </authorList>
    </citation>
    <scope>NUCLEOTIDE SEQUENCE</scope>
    <source>
        <strain evidence="2">Duluth1</strain>
        <tissue evidence="2">Whole animal</tissue>
    </source>
</reference>
<protein>
    <submittedName>
        <fullName evidence="2">Uncharacterized protein</fullName>
    </submittedName>
</protein>
<reference evidence="2" key="2">
    <citation type="submission" date="2020-11" db="EMBL/GenBank/DDBJ databases">
        <authorList>
            <person name="McCartney M.A."/>
            <person name="Auch B."/>
            <person name="Kono T."/>
            <person name="Mallez S."/>
            <person name="Becker A."/>
            <person name="Gohl D.M."/>
            <person name="Silverstein K.A.T."/>
            <person name="Koren S."/>
            <person name="Bechman K.B."/>
            <person name="Herman A."/>
            <person name="Abrahante J.E."/>
            <person name="Garbe J."/>
        </authorList>
    </citation>
    <scope>NUCLEOTIDE SEQUENCE</scope>
    <source>
        <strain evidence="2">Duluth1</strain>
        <tissue evidence="2">Whole animal</tissue>
    </source>
</reference>
<feature type="compositionally biased region" description="Basic residues" evidence="1">
    <location>
        <begin position="1"/>
        <end position="10"/>
    </location>
</feature>
<proteinExistence type="predicted"/>
<keyword evidence="3" id="KW-1185">Reference proteome</keyword>
<feature type="region of interest" description="Disordered" evidence="1">
    <location>
        <begin position="1"/>
        <end position="35"/>
    </location>
</feature>
<evidence type="ECO:0000313" key="2">
    <source>
        <dbReference type="EMBL" id="KAH3833979.1"/>
    </source>
</evidence>
<accession>A0A9D4K6R1</accession>
<dbReference type="AlphaFoldDB" id="A0A9D4K6R1"/>
<comment type="caution">
    <text evidence="2">The sequence shown here is derived from an EMBL/GenBank/DDBJ whole genome shotgun (WGS) entry which is preliminary data.</text>
</comment>
<evidence type="ECO:0000256" key="1">
    <source>
        <dbReference type="SAM" id="MobiDB-lite"/>
    </source>
</evidence>
<gene>
    <name evidence="2" type="ORF">DPMN_107297</name>
</gene>
<evidence type="ECO:0000313" key="3">
    <source>
        <dbReference type="Proteomes" id="UP000828390"/>
    </source>
</evidence>
<dbReference type="Proteomes" id="UP000828390">
    <property type="component" value="Unassembled WGS sequence"/>
</dbReference>
<organism evidence="2 3">
    <name type="scientific">Dreissena polymorpha</name>
    <name type="common">Zebra mussel</name>
    <name type="synonym">Mytilus polymorpha</name>
    <dbReference type="NCBI Taxonomy" id="45954"/>
    <lineage>
        <taxon>Eukaryota</taxon>
        <taxon>Metazoa</taxon>
        <taxon>Spiralia</taxon>
        <taxon>Lophotrochozoa</taxon>
        <taxon>Mollusca</taxon>
        <taxon>Bivalvia</taxon>
        <taxon>Autobranchia</taxon>
        <taxon>Heteroconchia</taxon>
        <taxon>Euheterodonta</taxon>
        <taxon>Imparidentia</taxon>
        <taxon>Neoheterodontei</taxon>
        <taxon>Myida</taxon>
        <taxon>Dreissenoidea</taxon>
        <taxon>Dreissenidae</taxon>
        <taxon>Dreissena</taxon>
    </lineage>
</organism>
<feature type="compositionally biased region" description="Polar residues" evidence="1">
    <location>
        <begin position="22"/>
        <end position="35"/>
    </location>
</feature>
<dbReference type="EMBL" id="JAIWYP010000004">
    <property type="protein sequence ID" value="KAH3833979.1"/>
    <property type="molecule type" value="Genomic_DNA"/>
</dbReference>
<sequence length="132" mass="14581">MLLPSKHKLQLRREGSRIAPLSPSQQNPYPGLSANDSIKNTTVCETTSCLVGTQENEDKRLSDSSKNIMEHVRKRVVINKNAQEVDRAHEREELKGTSSGDAWKTALITTSRPEFLTLDGATSFALSSDTVL</sequence>
<name>A0A9D4K6R1_DREPO</name>